<feature type="transmembrane region" description="Helical" evidence="1">
    <location>
        <begin position="98"/>
        <end position="116"/>
    </location>
</feature>
<keyword evidence="1" id="KW-0472">Membrane</keyword>
<accession>L0AV46</accession>
<keyword evidence="3" id="KW-1185">Reference proteome</keyword>
<evidence type="ECO:0000313" key="3">
    <source>
        <dbReference type="Proteomes" id="UP000031512"/>
    </source>
</evidence>
<dbReference type="KEGG" id="beq:BEWA_023310"/>
<gene>
    <name evidence="2" type="ORF">BEWA_023310</name>
</gene>
<evidence type="ECO:0000256" key="1">
    <source>
        <dbReference type="SAM" id="Phobius"/>
    </source>
</evidence>
<dbReference type="GeneID" id="15805962"/>
<dbReference type="Proteomes" id="UP000031512">
    <property type="component" value="Chromosome 1"/>
</dbReference>
<keyword evidence="1" id="KW-1133">Transmembrane helix</keyword>
<feature type="transmembrane region" description="Helical" evidence="1">
    <location>
        <begin position="255"/>
        <end position="277"/>
    </location>
</feature>
<protein>
    <submittedName>
        <fullName evidence="2">Uncharacterized protein</fullName>
    </submittedName>
</protein>
<dbReference type="VEuPathDB" id="PiroplasmaDB:BEWA_023310"/>
<feature type="transmembrane region" description="Helical" evidence="1">
    <location>
        <begin position="72"/>
        <end position="91"/>
    </location>
</feature>
<dbReference type="RefSeq" id="XP_004829148.1">
    <property type="nucleotide sequence ID" value="XM_004829091.1"/>
</dbReference>
<keyword evidence="1" id="KW-0812">Transmembrane</keyword>
<name>L0AV46_THEEQ</name>
<reference evidence="2 3" key="1">
    <citation type="journal article" date="2012" name="BMC Genomics">
        <title>Comparative genomic analysis and phylogenetic position of Theileria equi.</title>
        <authorList>
            <person name="Kappmeyer L.S."/>
            <person name="Thiagarajan M."/>
            <person name="Herndon D.R."/>
            <person name="Ramsay J.D."/>
            <person name="Caler E."/>
            <person name="Djikeng A."/>
            <person name="Gillespie J.J."/>
            <person name="Lau A.O."/>
            <person name="Roalson E.H."/>
            <person name="Silva J.C."/>
            <person name="Silva M.G."/>
            <person name="Suarez C.E."/>
            <person name="Ueti M.W."/>
            <person name="Nene V.M."/>
            <person name="Mealey R.H."/>
            <person name="Knowles D.P."/>
            <person name="Brayton K.A."/>
        </authorList>
    </citation>
    <scope>NUCLEOTIDE SEQUENCE [LARGE SCALE GENOMIC DNA]</scope>
    <source>
        <strain evidence="2 3">WA</strain>
    </source>
</reference>
<proteinExistence type="predicted"/>
<dbReference type="EMBL" id="CP001669">
    <property type="protein sequence ID" value="AFZ79482.1"/>
    <property type="molecule type" value="Genomic_DNA"/>
</dbReference>
<feature type="transmembrane region" description="Helical" evidence="1">
    <location>
        <begin position="38"/>
        <end position="57"/>
    </location>
</feature>
<feature type="transmembrane region" description="Helical" evidence="1">
    <location>
        <begin position="360"/>
        <end position="379"/>
    </location>
</feature>
<dbReference type="AlphaFoldDB" id="L0AV46"/>
<feature type="transmembrane region" description="Helical" evidence="1">
    <location>
        <begin position="122"/>
        <end position="139"/>
    </location>
</feature>
<sequence>MLWSSGVRKLSSGLRTLPALEPAKDLETRRMIDKYHRYMFFFIGFALAANLNTSLLTETLFECDNFANKCNFSYFASGLAAFLLASFTLHLDFKSMLVFGWLFVPLQISLVLIGVFGEGVGARNAFIICYAVYGALEGFTLKSCTFVISRFFLNSTISILSAGYPASDIVLGCFQYLVEHLVGLETTSSIRLCLALCHLFQTVLTIIGLIWATVLYFKYSSRGSEESVVSTRGEFSRFTQFLRVASHIRFYYSRVMLFGLTSFIVAFFFPCLIPFLFDISHTAKLVISLTFTLMDVIGILYSSTVDETVDPSGRKESQSHISFLFFRDLHLYVAGVLALATCAFTLWARCQGDYEFVKSAEAIFFITVVTCFVDGYLYGRALNGCNPILEYYNIQVDEEGNKIVSDEIIEMNNTVNDVSMVLEYVFTAVSLCASNVTEELILNIIAQTA</sequence>
<organism evidence="2 3">
    <name type="scientific">Theileria equi strain WA</name>
    <dbReference type="NCBI Taxonomy" id="1537102"/>
    <lineage>
        <taxon>Eukaryota</taxon>
        <taxon>Sar</taxon>
        <taxon>Alveolata</taxon>
        <taxon>Apicomplexa</taxon>
        <taxon>Aconoidasida</taxon>
        <taxon>Piroplasmida</taxon>
        <taxon>Theileriidae</taxon>
        <taxon>Theileria</taxon>
    </lineage>
</organism>
<feature type="transmembrane region" description="Helical" evidence="1">
    <location>
        <begin position="324"/>
        <end position="348"/>
    </location>
</feature>
<feature type="transmembrane region" description="Helical" evidence="1">
    <location>
        <begin position="189"/>
        <end position="217"/>
    </location>
</feature>
<evidence type="ECO:0000313" key="2">
    <source>
        <dbReference type="EMBL" id="AFZ79482.1"/>
    </source>
</evidence>